<comment type="caution">
    <text evidence="3">The sequence shown here is derived from an EMBL/GenBank/DDBJ whole genome shotgun (WGS) entry which is preliminary data.</text>
</comment>
<dbReference type="PROSITE" id="PS50102">
    <property type="entry name" value="RRM"/>
    <property type="match status" value="1"/>
</dbReference>
<evidence type="ECO:0000313" key="3">
    <source>
        <dbReference type="EMBL" id="GMJ12262.1"/>
    </source>
</evidence>
<accession>A0A9W7JC19</accession>
<keyword evidence="4" id="KW-1185">Reference proteome</keyword>
<gene>
    <name evidence="3" type="ORF">HRI_004895400</name>
</gene>
<dbReference type="Gene3D" id="3.30.70.330">
    <property type="match status" value="1"/>
</dbReference>
<proteinExistence type="predicted"/>
<keyword evidence="1" id="KW-0694">RNA-binding</keyword>
<dbReference type="OrthoDB" id="999103at2759"/>
<evidence type="ECO:0000259" key="2">
    <source>
        <dbReference type="PROSITE" id="PS50102"/>
    </source>
</evidence>
<organism evidence="3 4">
    <name type="scientific">Hibiscus trionum</name>
    <name type="common">Flower of an hour</name>
    <dbReference type="NCBI Taxonomy" id="183268"/>
    <lineage>
        <taxon>Eukaryota</taxon>
        <taxon>Viridiplantae</taxon>
        <taxon>Streptophyta</taxon>
        <taxon>Embryophyta</taxon>
        <taxon>Tracheophyta</taxon>
        <taxon>Spermatophyta</taxon>
        <taxon>Magnoliopsida</taxon>
        <taxon>eudicotyledons</taxon>
        <taxon>Gunneridae</taxon>
        <taxon>Pentapetalae</taxon>
        <taxon>rosids</taxon>
        <taxon>malvids</taxon>
        <taxon>Malvales</taxon>
        <taxon>Malvaceae</taxon>
        <taxon>Malvoideae</taxon>
        <taxon>Hibiscus</taxon>
    </lineage>
</organism>
<dbReference type="CDD" id="cd00590">
    <property type="entry name" value="RRM_SF"/>
    <property type="match status" value="1"/>
</dbReference>
<dbReference type="InterPro" id="IPR000504">
    <property type="entry name" value="RRM_dom"/>
</dbReference>
<sequence>MEIDRREQLHFFSDNLPMSLHWQGLWHGEVVDAYIANKLNRGGRRIGFVRFEKEVDAYRTMERLNGLLVYGNKIFVGLAKYNARSSSWSRMKHGKSCGEVRENFSGREVSAQ</sequence>
<evidence type="ECO:0000256" key="1">
    <source>
        <dbReference type="PROSITE-ProRule" id="PRU00176"/>
    </source>
</evidence>
<dbReference type="GO" id="GO:0003723">
    <property type="term" value="F:RNA binding"/>
    <property type="evidence" value="ECO:0007669"/>
    <property type="project" value="UniProtKB-UniRule"/>
</dbReference>
<reference evidence="3" key="1">
    <citation type="submission" date="2023-05" db="EMBL/GenBank/DDBJ databases">
        <title>Genome and transcriptome analyses reveal genes involved in the formation of fine ridges on petal epidermal cells in Hibiscus trionum.</title>
        <authorList>
            <person name="Koshimizu S."/>
            <person name="Masuda S."/>
            <person name="Ishii T."/>
            <person name="Shirasu K."/>
            <person name="Hoshino A."/>
            <person name="Arita M."/>
        </authorList>
    </citation>
    <scope>NUCLEOTIDE SEQUENCE</scope>
    <source>
        <strain evidence="3">Hamamatsu line</strain>
    </source>
</reference>
<dbReference type="EMBL" id="BSYR01000063">
    <property type="protein sequence ID" value="GMJ12262.1"/>
    <property type="molecule type" value="Genomic_DNA"/>
</dbReference>
<dbReference type="SUPFAM" id="SSF54928">
    <property type="entry name" value="RNA-binding domain, RBD"/>
    <property type="match status" value="1"/>
</dbReference>
<dbReference type="Proteomes" id="UP001165190">
    <property type="component" value="Unassembled WGS sequence"/>
</dbReference>
<evidence type="ECO:0000313" key="4">
    <source>
        <dbReference type="Proteomes" id="UP001165190"/>
    </source>
</evidence>
<protein>
    <recommendedName>
        <fullName evidence="2">RRM domain-containing protein</fullName>
    </recommendedName>
</protein>
<dbReference type="InterPro" id="IPR012677">
    <property type="entry name" value="Nucleotide-bd_a/b_plait_sf"/>
</dbReference>
<feature type="domain" description="RRM" evidence="2">
    <location>
        <begin position="1"/>
        <end position="81"/>
    </location>
</feature>
<dbReference type="AlphaFoldDB" id="A0A9W7JC19"/>
<dbReference type="InterPro" id="IPR035979">
    <property type="entry name" value="RBD_domain_sf"/>
</dbReference>
<dbReference type="Pfam" id="PF00076">
    <property type="entry name" value="RRM_1"/>
    <property type="match status" value="1"/>
</dbReference>
<name>A0A9W7JC19_HIBTR</name>